<evidence type="ECO:0000313" key="2">
    <source>
        <dbReference type="EMBL" id="MCL1138185.1"/>
    </source>
</evidence>
<evidence type="ECO:0000256" key="1">
    <source>
        <dbReference type="SAM" id="MobiDB-lite"/>
    </source>
</evidence>
<protein>
    <submittedName>
        <fullName evidence="2">Uncharacterized protein</fullName>
    </submittedName>
</protein>
<dbReference type="EMBL" id="JAKILB010000003">
    <property type="protein sequence ID" value="MCL1138185.1"/>
    <property type="molecule type" value="Genomic_DNA"/>
</dbReference>
<feature type="compositionally biased region" description="Low complexity" evidence="1">
    <location>
        <begin position="92"/>
        <end position="102"/>
    </location>
</feature>
<organism evidence="2 3">
    <name type="scientific">Shewanella pneumatophori</name>
    <dbReference type="NCBI Taxonomy" id="314092"/>
    <lineage>
        <taxon>Bacteria</taxon>
        <taxon>Pseudomonadati</taxon>
        <taxon>Pseudomonadota</taxon>
        <taxon>Gammaproteobacteria</taxon>
        <taxon>Alteromonadales</taxon>
        <taxon>Shewanellaceae</taxon>
        <taxon>Shewanella</taxon>
    </lineage>
</organism>
<dbReference type="AlphaFoldDB" id="A0A9X2CH77"/>
<evidence type="ECO:0000313" key="3">
    <source>
        <dbReference type="Proteomes" id="UP001139293"/>
    </source>
</evidence>
<feature type="compositionally biased region" description="Basic and acidic residues" evidence="1">
    <location>
        <begin position="40"/>
        <end position="55"/>
    </location>
</feature>
<reference evidence="2" key="1">
    <citation type="submission" date="2022-01" db="EMBL/GenBank/DDBJ databases">
        <title>Whole genome-based taxonomy of the Shewanellaceae.</title>
        <authorList>
            <person name="Martin-Rodriguez A.J."/>
        </authorList>
    </citation>
    <scope>NUCLEOTIDE SEQUENCE</scope>
    <source>
        <strain evidence="2">KCTC 23973</strain>
    </source>
</reference>
<name>A0A9X2CH77_9GAMM</name>
<feature type="compositionally biased region" description="Low complexity" evidence="1">
    <location>
        <begin position="71"/>
        <end position="85"/>
    </location>
</feature>
<comment type="caution">
    <text evidence="2">The sequence shown here is derived from an EMBL/GenBank/DDBJ whole genome shotgun (WGS) entry which is preliminary data.</text>
</comment>
<proteinExistence type="predicted"/>
<dbReference type="RefSeq" id="WP_248949271.1">
    <property type="nucleotide sequence ID" value="NZ_JAKILB010000003.1"/>
</dbReference>
<gene>
    <name evidence="2" type="ORF">L2740_06435</name>
</gene>
<feature type="region of interest" description="Disordered" evidence="1">
    <location>
        <begin position="14"/>
        <end position="132"/>
    </location>
</feature>
<dbReference type="Proteomes" id="UP001139293">
    <property type="component" value="Unassembled WGS sequence"/>
</dbReference>
<accession>A0A9X2CH77</accession>
<keyword evidence="3" id="KW-1185">Reference proteome</keyword>
<feature type="compositionally biased region" description="Polar residues" evidence="1">
    <location>
        <begin position="14"/>
        <end position="25"/>
    </location>
</feature>
<sequence length="167" mass="18765">MLVVTNYPNVPIATTNAATDSARTDSQQRPPIIPPQQATKGHEERAFNPQHERTAEQTQTQAKLRESIQDKQQGQSQQEQSGQESSQEKQKQNQALNLKQLLSQRAPLKRSDIKLPGQQVATQDSAPAKHPMPNETLQFYQAFGARIEAFYHQRTEPNSQPDLLITA</sequence>